<dbReference type="Proteomes" id="UP000176944">
    <property type="component" value="Chromosome"/>
</dbReference>
<reference evidence="1" key="2">
    <citation type="submission" date="2022-10" db="EMBL/GenBank/DDBJ databases">
        <authorList>
            <person name="Ngo T.-E."/>
        </authorList>
    </citation>
    <scope>NUCLEOTIDE SEQUENCE</scope>
    <source>
        <strain evidence="1">JHB</strain>
    </source>
</reference>
<name>A0A9Q9UVL5_MOOP1</name>
<reference evidence="1" key="1">
    <citation type="journal article" date="2017" name="Proc. Natl. Acad. Sci. U.S.A.">
        <title>Comparative genomics uncovers the prolific and distinctive metabolic potential of the cyanobacterial genus Moorea.</title>
        <authorList>
            <person name="Leao T."/>
            <person name="Castelao G."/>
            <person name="Korobeynikov A."/>
            <person name="Monroe E.A."/>
            <person name="Podell S."/>
            <person name="Glukhov E."/>
            <person name="Allen E.E."/>
            <person name="Gerwick W.H."/>
            <person name="Gerwick L."/>
        </authorList>
    </citation>
    <scope>NUCLEOTIDE SEQUENCE</scope>
    <source>
        <strain evidence="1">JHB</strain>
    </source>
</reference>
<sequence>MILIVFWHGHLAVEWASCPLPIFSGEQYAHATHINPLIQKCRIPKRDPVGC</sequence>
<evidence type="ECO:0000313" key="1">
    <source>
        <dbReference type="EMBL" id="WAN68961.1"/>
    </source>
</evidence>
<proteinExistence type="predicted"/>
<dbReference type="AlphaFoldDB" id="A0A9Q9UVL5"/>
<dbReference type="EMBL" id="CP017708">
    <property type="protein sequence ID" value="WAN68961.1"/>
    <property type="molecule type" value="Genomic_DNA"/>
</dbReference>
<accession>A0A9Q9UVL5</accession>
<gene>
    <name evidence="1" type="ORF">BJP36_42140</name>
</gene>
<protein>
    <submittedName>
        <fullName evidence="1">Uncharacterized protein</fullName>
    </submittedName>
</protein>
<organism evidence="1">
    <name type="scientific">Moorena producens (strain JHB)</name>
    <dbReference type="NCBI Taxonomy" id="1454205"/>
    <lineage>
        <taxon>Bacteria</taxon>
        <taxon>Bacillati</taxon>
        <taxon>Cyanobacteriota</taxon>
        <taxon>Cyanophyceae</taxon>
        <taxon>Coleofasciculales</taxon>
        <taxon>Coleofasciculaceae</taxon>
        <taxon>Moorena</taxon>
    </lineage>
</organism>